<evidence type="ECO:0000313" key="1">
    <source>
        <dbReference type="EMBL" id="PZQ93539.1"/>
    </source>
</evidence>
<protein>
    <submittedName>
        <fullName evidence="1">Uncharacterized protein</fullName>
    </submittedName>
</protein>
<evidence type="ECO:0000313" key="2">
    <source>
        <dbReference type="Proteomes" id="UP000249282"/>
    </source>
</evidence>
<proteinExistence type="predicted"/>
<reference evidence="1 2" key="1">
    <citation type="submission" date="2017-11" db="EMBL/GenBank/DDBJ databases">
        <title>Infants hospitalized years apart are colonized by the same room-sourced microbial strains.</title>
        <authorList>
            <person name="Brooks B."/>
            <person name="Olm M.R."/>
            <person name="Firek B.A."/>
            <person name="Baker R."/>
            <person name="Thomas B.C."/>
            <person name="Morowitz M.J."/>
            <person name="Banfield J.F."/>
        </authorList>
    </citation>
    <scope>NUCLEOTIDE SEQUENCE [LARGE SCALE GENOMIC DNA]</scope>
    <source>
        <strain evidence="1">S2_003_000_R3_20</strain>
    </source>
</reference>
<accession>A0A2W5RWA6</accession>
<dbReference type="AlphaFoldDB" id="A0A2W5RWA6"/>
<dbReference type="EMBL" id="QFQJ01000003">
    <property type="protein sequence ID" value="PZQ93539.1"/>
    <property type="molecule type" value="Genomic_DNA"/>
</dbReference>
<organism evidence="1 2">
    <name type="scientific">Acinetobacter johnsonii</name>
    <dbReference type="NCBI Taxonomy" id="40214"/>
    <lineage>
        <taxon>Bacteria</taxon>
        <taxon>Pseudomonadati</taxon>
        <taxon>Pseudomonadota</taxon>
        <taxon>Gammaproteobacteria</taxon>
        <taxon>Moraxellales</taxon>
        <taxon>Moraxellaceae</taxon>
        <taxon>Acinetobacter</taxon>
    </lineage>
</organism>
<gene>
    <name evidence="1" type="ORF">DI542_01495</name>
</gene>
<sequence>MSVLKRANRYTKKDKLSLYKGQINQNGTVFQAEYLRDYISQVLLTDIKSLPYIEAIKIVVFRG</sequence>
<dbReference type="Proteomes" id="UP000249282">
    <property type="component" value="Unassembled WGS sequence"/>
</dbReference>
<comment type="caution">
    <text evidence="1">The sequence shown here is derived from an EMBL/GenBank/DDBJ whole genome shotgun (WGS) entry which is preliminary data.</text>
</comment>
<name>A0A2W5RWA6_ACIJO</name>